<feature type="compositionally biased region" description="Basic residues" evidence="1">
    <location>
        <begin position="60"/>
        <end position="69"/>
    </location>
</feature>
<sequence length="69" mass="7467">MKHTMYMKLVCLKCNRMVSPAEVNGVKKSPAKAPGPKKGDPKSRLVEMGTQTSPGLALRSRGRPKKTSA</sequence>
<comment type="caution">
    <text evidence="2">The sequence shown here is derived from an EMBL/GenBank/DDBJ whole genome shotgun (WGS) entry which is preliminary data.</text>
</comment>
<dbReference type="AlphaFoldDB" id="A0AAN8D425"/>
<dbReference type="EMBL" id="JAURVH010001526">
    <property type="protein sequence ID" value="KAK5916220.1"/>
    <property type="molecule type" value="Genomic_DNA"/>
</dbReference>
<accession>A0AAN8D425</accession>
<dbReference type="Proteomes" id="UP001331515">
    <property type="component" value="Unassembled WGS sequence"/>
</dbReference>
<organism evidence="2 3">
    <name type="scientific">Champsocephalus gunnari</name>
    <name type="common">Mackerel icefish</name>
    <dbReference type="NCBI Taxonomy" id="52237"/>
    <lineage>
        <taxon>Eukaryota</taxon>
        <taxon>Metazoa</taxon>
        <taxon>Chordata</taxon>
        <taxon>Craniata</taxon>
        <taxon>Vertebrata</taxon>
        <taxon>Euteleostomi</taxon>
        <taxon>Actinopterygii</taxon>
        <taxon>Neopterygii</taxon>
        <taxon>Teleostei</taxon>
        <taxon>Neoteleostei</taxon>
        <taxon>Acanthomorphata</taxon>
        <taxon>Eupercaria</taxon>
        <taxon>Perciformes</taxon>
        <taxon>Notothenioidei</taxon>
        <taxon>Channichthyidae</taxon>
        <taxon>Champsocephalus</taxon>
    </lineage>
</organism>
<reference evidence="2 3" key="1">
    <citation type="journal article" date="2023" name="Mol. Biol. Evol.">
        <title>Genomics of Secondarily Temperate Adaptation in the Only Non-Antarctic Icefish.</title>
        <authorList>
            <person name="Rivera-Colon A.G."/>
            <person name="Rayamajhi N."/>
            <person name="Minhas B.F."/>
            <person name="Madrigal G."/>
            <person name="Bilyk K.T."/>
            <person name="Yoon V."/>
            <person name="Hune M."/>
            <person name="Gregory S."/>
            <person name="Cheng C.H.C."/>
            <person name="Catchen J.M."/>
        </authorList>
    </citation>
    <scope>NUCLEOTIDE SEQUENCE [LARGE SCALE GENOMIC DNA]</scope>
    <source>
        <tissue evidence="2">White muscle</tissue>
    </source>
</reference>
<gene>
    <name evidence="2" type="ORF">CgunFtcFv8_011228</name>
</gene>
<evidence type="ECO:0000256" key="1">
    <source>
        <dbReference type="SAM" id="MobiDB-lite"/>
    </source>
</evidence>
<protein>
    <submittedName>
        <fullName evidence="2">Uncharacterized protein</fullName>
    </submittedName>
</protein>
<proteinExistence type="predicted"/>
<name>A0AAN8D425_CHAGU</name>
<feature type="region of interest" description="Disordered" evidence="1">
    <location>
        <begin position="22"/>
        <end position="69"/>
    </location>
</feature>
<evidence type="ECO:0000313" key="3">
    <source>
        <dbReference type="Proteomes" id="UP001331515"/>
    </source>
</evidence>
<keyword evidence="3" id="KW-1185">Reference proteome</keyword>
<evidence type="ECO:0000313" key="2">
    <source>
        <dbReference type="EMBL" id="KAK5916220.1"/>
    </source>
</evidence>
<feature type="compositionally biased region" description="Low complexity" evidence="1">
    <location>
        <begin position="27"/>
        <end position="36"/>
    </location>
</feature>